<comment type="function">
    <text evidence="5">Responsible for synthesis of pseudouridine from uracil-55 in the psi GC loop of transfer RNAs.</text>
</comment>
<protein>
    <recommendedName>
        <fullName evidence="5">tRNA pseudouridine synthase B</fullName>
        <ecNumber evidence="5">5.4.99.25</ecNumber>
    </recommendedName>
    <alternativeName>
        <fullName evidence="5">tRNA pseudouridine(55) synthase</fullName>
        <shortName evidence="5">Psi55 synthase</shortName>
    </alternativeName>
    <alternativeName>
        <fullName evidence="5">tRNA pseudouridylate synthase</fullName>
    </alternativeName>
    <alternativeName>
        <fullName evidence="5">tRNA-uridine isomerase</fullName>
    </alternativeName>
</protein>
<gene>
    <name evidence="5 8" type="primary">truB</name>
    <name evidence="8" type="ORF">Q4528_07130</name>
</gene>
<dbReference type="PANTHER" id="PTHR13767:SF2">
    <property type="entry name" value="PSEUDOURIDYLATE SYNTHASE TRUB1"/>
    <property type="match status" value="1"/>
</dbReference>
<dbReference type="FunFam" id="3.30.2350.10:FF:000011">
    <property type="entry name" value="tRNA pseudouridine synthase B"/>
    <property type="match status" value="1"/>
</dbReference>
<evidence type="ECO:0000313" key="9">
    <source>
        <dbReference type="Proteomes" id="UP001170310"/>
    </source>
</evidence>
<dbReference type="EC" id="5.4.99.25" evidence="5"/>
<evidence type="ECO:0000313" key="8">
    <source>
        <dbReference type="EMBL" id="MDO6573927.1"/>
    </source>
</evidence>
<dbReference type="Pfam" id="PF01509">
    <property type="entry name" value="TruB_N"/>
    <property type="match status" value="1"/>
</dbReference>
<feature type="domain" description="Pseudouridine synthase II N-terminal" evidence="6">
    <location>
        <begin position="24"/>
        <end position="179"/>
    </location>
</feature>
<dbReference type="InterPro" id="IPR014780">
    <property type="entry name" value="tRNA_psdUridine_synth_TruB"/>
</dbReference>
<evidence type="ECO:0000259" key="7">
    <source>
        <dbReference type="Pfam" id="PF16198"/>
    </source>
</evidence>
<dbReference type="CDD" id="cd02573">
    <property type="entry name" value="PseudoU_synth_EcTruB"/>
    <property type="match status" value="1"/>
</dbReference>
<dbReference type="InterPro" id="IPR032819">
    <property type="entry name" value="TruB_C"/>
</dbReference>
<accession>A0AAW7YSA7</accession>
<dbReference type="Gene3D" id="3.30.2350.10">
    <property type="entry name" value="Pseudouridine synthase"/>
    <property type="match status" value="1"/>
</dbReference>
<dbReference type="GO" id="GO:0031119">
    <property type="term" value="P:tRNA pseudouridine synthesis"/>
    <property type="evidence" value="ECO:0007669"/>
    <property type="project" value="UniProtKB-UniRule"/>
</dbReference>
<name>A0AAW7YSA7_9STAP</name>
<dbReference type="AlphaFoldDB" id="A0AAW7YSA7"/>
<evidence type="ECO:0000256" key="5">
    <source>
        <dbReference type="HAMAP-Rule" id="MF_01080"/>
    </source>
</evidence>
<comment type="similarity">
    <text evidence="2 5">Belongs to the pseudouridine synthase TruB family. Type 1 subfamily.</text>
</comment>
<keyword evidence="3 5" id="KW-0819">tRNA processing</keyword>
<keyword evidence="4 5" id="KW-0413">Isomerase</keyword>
<reference evidence="8" key="1">
    <citation type="submission" date="2023-07" db="EMBL/GenBank/DDBJ databases">
        <title>Genome content predicts the carbon catabolic preferences of heterotrophic bacteria.</title>
        <authorList>
            <person name="Gralka M."/>
        </authorList>
    </citation>
    <scope>NUCLEOTIDE SEQUENCE</scope>
    <source>
        <strain evidence="8">E2R20</strain>
    </source>
</reference>
<comment type="catalytic activity">
    <reaction evidence="1 5">
        <text>uridine(55) in tRNA = pseudouridine(55) in tRNA</text>
        <dbReference type="Rhea" id="RHEA:42532"/>
        <dbReference type="Rhea" id="RHEA-COMP:10101"/>
        <dbReference type="Rhea" id="RHEA-COMP:10102"/>
        <dbReference type="ChEBI" id="CHEBI:65314"/>
        <dbReference type="ChEBI" id="CHEBI:65315"/>
        <dbReference type="EC" id="5.4.99.25"/>
    </reaction>
</comment>
<keyword evidence="9" id="KW-1185">Reference proteome</keyword>
<dbReference type="Proteomes" id="UP001170310">
    <property type="component" value="Unassembled WGS sequence"/>
</dbReference>
<dbReference type="EMBL" id="JAUOQO010000005">
    <property type="protein sequence ID" value="MDO6573927.1"/>
    <property type="molecule type" value="Genomic_DNA"/>
</dbReference>
<evidence type="ECO:0000256" key="2">
    <source>
        <dbReference type="ARBA" id="ARBA00005642"/>
    </source>
</evidence>
<dbReference type="HAMAP" id="MF_01080">
    <property type="entry name" value="TruB_bact"/>
    <property type="match status" value="1"/>
</dbReference>
<dbReference type="InterPro" id="IPR020103">
    <property type="entry name" value="PsdUridine_synth_cat_dom_sf"/>
</dbReference>
<dbReference type="NCBIfam" id="TIGR00431">
    <property type="entry name" value="TruB"/>
    <property type="match status" value="1"/>
</dbReference>
<proteinExistence type="inferred from homology"/>
<dbReference type="SUPFAM" id="SSF55120">
    <property type="entry name" value="Pseudouridine synthase"/>
    <property type="match status" value="1"/>
</dbReference>
<dbReference type="GO" id="GO:0160148">
    <property type="term" value="F:tRNA pseudouridine(55) synthase activity"/>
    <property type="evidence" value="ECO:0007669"/>
    <property type="project" value="UniProtKB-EC"/>
</dbReference>
<dbReference type="InterPro" id="IPR002501">
    <property type="entry name" value="PsdUridine_synth_N"/>
</dbReference>
<comment type="caution">
    <text evidence="8">The sequence shown here is derived from an EMBL/GenBank/DDBJ whole genome shotgun (WGS) entry which is preliminary data.</text>
</comment>
<dbReference type="Pfam" id="PF16198">
    <property type="entry name" value="TruB_C_2"/>
    <property type="match status" value="1"/>
</dbReference>
<evidence type="ECO:0000256" key="1">
    <source>
        <dbReference type="ARBA" id="ARBA00000385"/>
    </source>
</evidence>
<dbReference type="GO" id="GO:1990481">
    <property type="term" value="P:mRNA pseudouridine synthesis"/>
    <property type="evidence" value="ECO:0007669"/>
    <property type="project" value="TreeGrafter"/>
</dbReference>
<evidence type="ECO:0000256" key="4">
    <source>
        <dbReference type="ARBA" id="ARBA00023235"/>
    </source>
</evidence>
<dbReference type="GO" id="GO:0003723">
    <property type="term" value="F:RNA binding"/>
    <property type="evidence" value="ECO:0007669"/>
    <property type="project" value="InterPro"/>
</dbReference>
<feature type="active site" description="Nucleophile" evidence="5">
    <location>
        <position position="39"/>
    </location>
</feature>
<feature type="domain" description="tRNA pseudouridylate synthase B C-terminal" evidence="7">
    <location>
        <begin position="180"/>
        <end position="238"/>
    </location>
</feature>
<sequence>MYNGILPVFKERGLTSHDVVFKLRKILNTKKIGHTGTLDPEVSGVLPICVGPATRVSDYVMEMGKAYEATVTIGRSTTTEDQTGETVEHKSITETDLTEQQVDHVIKQFEGTIEQIPPMYSSVKVNGKRLYEYARNNETVERPIRQATIKIIKRTSPLRFDGEECHFDIAVSCGKGTYIRTLATDIGAKLGYPAHMSLLTRIESGGFNLEQSLSLEDIKNLHEHDSLQDKLFPIEYGLKGLPQQMVTDDQIKQRILNGQKFYKKQFENINDDQFVFVDNASQKVLAIYIIHPDKPGELKPKKVFN</sequence>
<evidence type="ECO:0000256" key="3">
    <source>
        <dbReference type="ARBA" id="ARBA00022694"/>
    </source>
</evidence>
<organism evidence="8 9">
    <name type="scientific">Staphylococcus pasteuri_A</name>
    <dbReference type="NCBI Taxonomy" id="3062664"/>
    <lineage>
        <taxon>Bacteria</taxon>
        <taxon>Bacillati</taxon>
        <taxon>Bacillota</taxon>
        <taxon>Bacilli</taxon>
        <taxon>Bacillales</taxon>
        <taxon>Staphylococcaceae</taxon>
        <taxon>Staphylococcus</taxon>
    </lineage>
</organism>
<dbReference type="PANTHER" id="PTHR13767">
    <property type="entry name" value="TRNA-PSEUDOURIDINE SYNTHASE"/>
    <property type="match status" value="1"/>
</dbReference>
<dbReference type="RefSeq" id="WP_029055439.1">
    <property type="nucleotide sequence ID" value="NZ_JAUOQO010000005.1"/>
</dbReference>
<evidence type="ECO:0000259" key="6">
    <source>
        <dbReference type="Pfam" id="PF01509"/>
    </source>
</evidence>